<dbReference type="InterPro" id="IPR002818">
    <property type="entry name" value="DJ-1/PfpI"/>
</dbReference>
<evidence type="ECO:0000259" key="4">
    <source>
        <dbReference type="Pfam" id="PF01965"/>
    </source>
</evidence>
<proteinExistence type="inferred from homology"/>
<keyword evidence="6" id="KW-1185">Reference proteome</keyword>
<dbReference type="PANTHER" id="PTHR48094:SF11">
    <property type="entry name" value="GLUTATHIONE-INDEPENDENT GLYOXALASE HSP31-RELATED"/>
    <property type="match status" value="1"/>
</dbReference>
<evidence type="ECO:0000313" key="5">
    <source>
        <dbReference type="EMBL" id="CCH03167.1"/>
    </source>
</evidence>
<dbReference type="SUPFAM" id="SSF52317">
    <property type="entry name" value="Class I glutamine amidotransferase-like"/>
    <property type="match status" value="1"/>
</dbReference>
<dbReference type="RefSeq" id="WP_015334266.1">
    <property type="nucleotide sequence ID" value="NC_020054.1"/>
</dbReference>
<accession>I0KGB4</accession>
<dbReference type="STRING" id="1166018.FAES_5168"/>
<dbReference type="GO" id="GO:0019172">
    <property type="term" value="F:glyoxalase III activity"/>
    <property type="evidence" value="ECO:0007669"/>
    <property type="project" value="TreeGrafter"/>
</dbReference>
<dbReference type="Pfam" id="PF01965">
    <property type="entry name" value="DJ-1_PfpI"/>
    <property type="match status" value="1"/>
</dbReference>
<dbReference type="Proteomes" id="UP000011058">
    <property type="component" value="Chromosome"/>
</dbReference>
<organism evidence="5 6">
    <name type="scientific">Fibrella aestuarina BUZ 2</name>
    <dbReference type="NCBI Taxonomy" id="1166018"/>
    <lineage>
        <taxon>Bacteria</taxon>
        <taxon>Pseudomonadati</taxon>
        <taxon>Bacteroidota</taxon>
        <taxon>Cytophagia</taxon>
        <taxon>Cytophagales</taxon>
        <taxon>Spirosomataceae</taxon>
        <taxon>Fibrella</taxon>
    </lineage>
</organism>
<dbReference type="InterPro" id="IPR029062">
    <property type="entry name" value="Class_I_gatase-like"/>
</dbReference>
<dbReference type="GO" id="GO:0005737">
    <property type="term" value="C:cytoplasm"/>
    <property type="evidence" value="ECO:0007669"/>
    <property type="project" value="TreeGrafter"/>
</dbReference>
<dbReference type="EMBL" id="HE796683">
    <property type="protein sequence ID" value="CCH03167.1"/>
    <property type="molecule type" value="Genomic_DNA"/>
</dbReference>
<dbReference type="KEGG" id="fae:FAES_5168"/>
<gene>
    <name evidence="5" type="ORF">FAES_5168</name>
</gene>
<dbReference type="GO" id="GO:0019243">
    <property type="term" value="P:methylglyoxal catabolic process to D-lactate via S-lactoyl-glutathione"/>
    <property type="evidence" value="ECO:0007669"/>
    <property type="project" value="TreeGrafter"/>
</dbReference>
<dbReference type="CDD" id="cd03141">
    <property type="entry name" value="GATase1_Hsp31_like"/>
    <property type="match status" value="1"/>
</dbReference>
<feature type="domain" description="DJ-1/PfpI" evidence="4">
    <location>
        <begin position="26"/>
        <end position="222"/>
    </location>
</feature>
<keyword evidence="1" id="KW-0346">Stress response</keyword>
<evidence type="ECO:0000313" key="6">
    <source>
        <dbReference type="Proteomes" id="UP000011058"/>
    </source>
</evidence>
<comment type="similarity">
    <text evidence="3">Belongs to the peptidase C56 family. HSP31-like subfamily.</text>
</comment>
<dbReference type="PANTHER" id="PTHR48094">
    <property type="entry name" value="PROTEIN/NUCLEIC ACID DEGLYCASE DJ-1-RELATED"/>
    <property type="match status" value="1"/>
</dbReference>
<evidence type="ECO:0000256" key="1">
    <source>
        <dbReference type="ARBA" id="ARBA00023016"/>
    </source>
</evidence>
<evidence type="ECO:0000256" key="3">
    <source>
        <dbReference type="ARBA" id="ARBA00038493"/>
    </source>
</evidence>
<dbReference type="InterPro" id="IPR050325">
    <property type="entry name" value="Prot/Nucl_acid_deglycase"/>
</dbReference>
<sequence>MKALIVCTSHADYPTKPQKTGLWLSEATHFYDELQDRNIQFDFVSPQGGPIPLDQRSVESRDNTNDKWTHNPVFAEKLANSLRPDQVRAADYQIIYFTGGHGTMWDFPNNEALQAITRHVYEHGGMVAAVCHGVAGLLNVTLSDGTPFLKDKQVTGFSNMEEKLVRLDGEVPFLLEDELKKRGAVYSKSLIPYMPHLEVDERLITGQNPLSARKVGRKVVEEMFEK</sequence>
<dbReference type="AlphaFoldDB" id="I0KGB4"/>
<dbReference type="Gene3D" id="3.40.50.880">
    <property type="match status" value="1"/>
</dbReference>
<keyword evidence="2" id="KW-0456">Lyase</keyword>
<protein>
    <submittedName>
        <fullName evidence="5">ThiJ/PfpI domain protein</fullName>
    </submittedName>
</protein>
<dbReference type="OrthoDB" id="9792284at2"/>
<dbReference type="eggNOG" id="COG0693">
    <property type="taxonomic scope" value="Bacteria"/>
</dbReference>
<reference evidence="5 6" key="1">
    <citation type="journal article" date="2012" name="J. Bacteriol.">
        <title>Genome Sequence of Fibrella aestuarina BUZ 2T, a Filamentous Marine Bacterium.</title>
        <authorList>
            <person name="Filippini M."/>
            <person name="Qi W."/>
            <person name="Blom J."/>
            <person name="Goesmann A."/>
            <person name="Smits T.H."/>
            <person name="Bagheri H.C."/>
        </authorList>
    </citation>
    <scope>NUCLEOTIDE SEQUENCE [LARGE SCALE GENOMIC DNA]</scope>
    <source>
        <strain evidence="6">BUZ 2T</strain>
    </source>
</reference>
<dbReference type="HOGENOM" id="CLU_070319_1_0_10"/>
<dbReference type="PATRIC" id="fig|1166018.3.peg.2144"/>
<evidence type="ECO:0000256" key="2">
    <source>
        <dbReference type="ARBA" id="ARBA00023239"/>
    </source>
</evidence>
<name>I0KGB4_9BACT</name>